<accession>A0A835IMP8</accession>
<protein>
    <submittedName>
        <fullName evidence="1">Uncharacterized protein</fullName>
    </submittedName>
</protein>
<reference evidence="1 2" key="1">
    <citation type="submission" date="2020-10" db="EMBL/GenBank/DDBJ databases">
        <title>The Coptis chinensis genome and diversification of protoberbering-type alkaloids.</title>
        <authorList>
            <person name="Wang B."/>
            <person name="Shu S."/>
            <person name="Song C."/>
            <person name="Liu Y."/>
        </authorList>
    </citation>
    <scope>NUCLEOTIDE SEQUENCE [LARGE SCALE GENOMIC DNA]</scope>
    <source>
        <strain evidence="1">HL-2020</strain>
        <tissue evidence="1">Leaf</tissue>
    </source>
</reference>
<dbReference type="OrthoDB" id="348976at2759"/>
<evidence type="ECO:0000313" key="1">
    <source>
        <dbReference type="EMBL" id="KAF9620640.1"/>
    </source>
</evidence>
<dbReference type="AlphaFoldDB" id="A0A835IMP8"/>
<feature type="non-terminal residue" evidence="1">
    <location>
        <position position="170"/>
    </location>
</feature>
<dbReference type="Proteomes" id="UP000631114">
    <property type="component" value="Unassembled WGS sequence"/>
</dbReference>
<dbReference type="PANTHER" id="PTHR34123:SF1">
    <property type="entry name" value="OS04G0578200 PROTEIN"/>
    <property type="match status" value="1"/>
</dbReference>
<name>A0A835IMP8_9MAGN</name>
<evidence type="ECO:0000313" key="2">
    <source>
        <dbReference type="Proteomes" id="UP000631114"/>
    </source>
</evidence>
<sequence>FVNISHHFSAHRFVTFLSLHLKFYTIQCNGKKQTSSSSTNEDSESNKNVLITLAWYSSELLGITTSFFWSPTSNVEAQDRVVELDGDRSYIVDCAQVMENIKEDFERSYFITGNFILDAYEESCEFADPLASFKGLCRFTRICSNFGSLIEKSKMNLTKWEEFKDTGISH</sequence>
<gene>
    <name evidence="1" type="ORF">IFM89_013666</name>
</gene>
<dbReference type="EMBL" id="JADFTS010000002">
    <property type="protein sequence ID" value="KAF9620640.1"/>
    <property type="molecule type" value="Genomic_DNA"/>
</dbReference>
<dbReference type="PANTHER" id="PTHR34123">
    <property type="entry name" value="OS04G0578200 PROTEIN"/>
    <property type="match status" value="1"/>
</dbReference>
<keyword evidence="2" id="KW-1185">Reference proteome</keyword>
<proteinExistence type="predicted"/>
<organism evidence="1 2">
    <name type="scientific">Coptis chinensis</name>
    <dbReference type="NCBI Taxonomy" id="261450"/>
    <lineage>
        <taxon>Eukaryota</taxon>
        <taxon>Viridiplantae</taxon>
        <taxon>Streptophyta</taxon>
        <taxon>Embryophyta</taxon>
        <taxon>Tracheophyta</taxon>
        <taxon>Spermatophyta</taxon>
        <taxon>Magnoliopsida</taxon>
        <taxon>Ranunculales</taxon>
        <taxon>Ranunculaceae</taxon>
        <taxon>Coptidoideae</taxon>
        <taxon>Coptis</taxon>
    </lineage>
</organism>
<comment type="caution">
    <text evidence="1">The sequence shown here is derived from an EMBL/GenBank/DDBJ whole genome shotgun (WGS) entry which is preliminary data.</text>
</comment>